<dbReference type="InterPro" id="IPR054353">
    <property type="entry name" value="IstA-like_C"/>
</dbReference>
<protein>
    <recommendedName>
        <fullName evidence="9">Integrase catalytic domain-containing protein</fullName>
    </recommendedName>
</protein>
<dbReference type="EMBL" id="LQYS01000098">
    <property type="protein sequence ID" value="KYD09184.1"/>
    <property type="molecule type" value="Genomic_DNA"/>
</dbReference>
<feature type="domain" description="HTH IS21-type" evidence="5">
    <location>
        <begin position="6"/>
        <end position="69"/>
    </location>
</feature>
<evidence type="ECO:0000256" key="1">
    <source>
        <dbReference type="ARBA" id="ARBA00009277"/>
    </source>
</evidence>
<reference evidence="7 8" key="1">
    <citation type="submission" date="2016-01" db="EMBL/GenBank/DDBJ databases">
        <title>Draft Genome Sequences of Seven Thermophilic Sporeformers Isolated from Foods.</title>
        <authorList>
            <person name="Berendsen E.M."/>
            <person name="Wells-Bennik M.H."/>
            <person name="Krawcyk A.O."/>
            <person name="De Jong A."/>
            <person name="Holsappel S."/>
            <person name="Eijlander R.T."/>
            <person name="Kuipers O.P."/>
        </authorList>
    </citation>
    <scope>NUCLEOTIDE SEQUENCE [LARGE SCALE GENOMIC DNA]</scope>
    <source>
        <strain evidence="7 8">B4119</strain>
    </source>
</reference>
<evidence type="ECO:0000313" key="8">
    <source>
        <dbReference type="Proteomes" id="UP000075455"/>
    </source>
</evidence>
<comment type="caution">
    <text evidence="7">The sequence shown here is derived from an EMBL/GenBank/DDBJ whole genome shotgun (WGS) entry which is preliminary data.</text>
</comment>
<gene>
    <name evidence="7" type="ORF">B4119_0321</name>
</gene>
<evidence type="ECO:0000259" key="5">
    <source>
        <dbReference type="PROSITE" id="PS50531"/>
    </source>
</evidence>
<dbReference type="GO" id="GO:0006310">
    <property type="term" value="P:DNA recombination"/>
    <property type="evidence" value="ECO:0007669"/>
    <property type="project" value="UniProtKB-KW"/>
</dbReference>
<proteinExistence type="inferred from homology"/>
<dbReference type="GO" id="GO:0032196">
    <property type="term" value="P:transposition"/>
    <property type="evidence" value="ECO:0007669"/>
    <property type="project" value="UniProtKB-KW"/>
</dbReference>
<accession>A0A150LA85</accession>
<evidence type="ECO:0000313" key="7">
    <source>
        <dbReference type="EMBL" id="KYD09184.1"/>
    </source>
</evidence>
<dbReference type="InterPro" id="IPR012337">
    <property type="entry name" value="RNaseH-like_sf"/>
</dbReference>
<evidence type="ECO:0008006" key="9">
    <source>
        <dbReference type="Google" id="ProtNLM"/>
    </source>
</evidence>
<evidence type="ECO:0000256" key="2">
    <source>
        <dbReference type="ARBA" id="ARBA00022578"/>
    </source>
</evidence>
<dbReference type="STRING" id="81408.B4119_0321"/>
<dbReference type="GO" id="GO:0003677">
    <property type="term" value="F:DNA binding"/>
    <property type="evidence" value="ECO:0007669"/>
    <property type="project" value="UniProtKB-KW"/>
</dbReference>
<sequence length="501" mass="59265">MLAVAEIDYIRYEANQKGCSYSDIAKRTNHDPRTIKKYAEMENFSPTKRKQIRKARVMDPVKPILDKWIQEDLTKKKKFRRTAKRMYEMLKEQFDFKGSDRSVRLYVAKRKKELQEQSESAALPLEAKPATAQVDFGEAPFVYKGERVILPFLALSFPYSNGFYFQVMPSQNRECFLEGLKRIFHYMGRVPKVIRFDNLSPAVKKILPNGERELTEEFQRFVLHYGFECEFCNPASGNEKGHVEAKVKYIRNNFLLPELTIYDLESFNDSLWEKCERDWQRPHYQKGKTIAELFEEEKECFLQLPAKEYECVRYEQVRADKYGYIRVENKLYSTSPRFAKQMVLAKISYQEIEILTEDYELIVKHERLYGTQQKSMKWQPYLILMAKRPNALKYTDFYEKMPSEWQDYFSHCTIQEKQKTLQLLAVLLKEHDFEVSTQALRLASQYGHPSVESIKQVFYQLINGRGIREPIQPKISVPTMPEASRGLSHYDRFFESTGGER</sequence>
<evidence type="ECO:0000256" key="3">
    <source>
        <dbReference type="ARBA" id="ARBA00023125"/>
    </source>
</evidence>
<dbReference type="PANTHER" id="PTHR35004">
    <property type="entry name" value="TRANSPOSASE RV3428C-RELATED"/>
    <property type="match status" value="1"/>
</dbReference>
<dbReference type="NCBIfam" id="NF033546">
    <property type="entry name" value="transpos_IS21"/>
    <property type="match status" value="1"/>
</dbReference>
<comment type="similarity">
    <text evidence="1">Belongs to the transposase IS21/IS408/IS1162 family.</text>
</comment>
<dbReference type="GO" id="GO:0015074">
    <property type="term" value="P:DNA integration"/>
    <property type="evidence" value="ECO:0007669"/>
    <property type="project" value="InterPro"/>
</dbReference>
<dbReference type="SUPFAM" id="SSF53098">
    <property type="entry name" value="Ribonuclease H-like"/>
    <property type="match status" value="1"/>
</dbReference>
<dbReference type="PANTHER" id="PTHR35004:SF8">
    <property type="entry name" value="TRANSPOSASE RV3428C-RELATED"/>
    <property type="match status" value="1"/>
</dbReference>
<evidence type="ECO:0000259" key="6">
    <source>
        <dbReference type="PROSITE" id="PS50994"/>
    </source>
</evidence>
<dbReference type="PROSITE" id="PS50994">
    <property type="entry name" value="INTEGRASE"/>
    <property type="match status" value="1"/>
</dbReference>
<keyword evidence="3" id="KW-0238">DNA-binding</keyword>
<keyword evidence="2" id="KW-0815">Transposition</keyword>
<dbReference type="InterPro" id="IPR001584">
    <property type="entry name" value="Integrase_cat-core"/>
</dbReference>
<dbReference type="Gene3D" id="3.30.420.10">
    <property type="entry name" value="Ribonuclease H-like superfamily/Ribonuclease H"/>
    <property type="match status" value="1"/>
</dbReference>
<dbReference type="InterPro" id="IPR017894">
    <property type="entry name" value="HTH_IS21_transposase_type"/>
</dbReference>
<dbReference type="RefSeq" id="WP_061580007.1">
    <property type="nucleotide sequence ID" value="NZ_LQYS01000098.1"/>
</dbReference>
<name>A0A150LA85_9BACL</name>
<keyword evidence="4" id="KW-0233">DNA recombination</keyword>
<evidence type="ECO:0000256" key="4">
    <source>
        <dbReference type="ARBA" id="ARBA00023172"/>
    </source>
</evidence>
<feature type="domain" description="Integrase catalytic" evidence="6">
    <location>
        <begin position="125"/>
        <end position="298"/>
    </location>
</feature>
<dbReference type="Proteomes" id="UP000075455">
    <property type="component" value="Unassembled WGS sequence"/>
</dbReference>
<dbReference type="AlphaFoldDB" id="A0A150LA85"/>
<dbReference type="InterPro" id="IPR036397">
    <property type="entry name" value="RNaseH_sf"/>
</dbReference>
<dbReference type="Pfam" id="PF22483">
    <property type="entry name" value="Mu-transpos_C_2"/>
    <property type="match status" value="1"/>
</dbReference>
<organism evidence="7 8">
    <name type="scientific">Saccharococcus caldoxylosilyticus</name>
    <dbReference type="NCBI Taxonomy" id="81408"/>
    <lineage>
        <taxon>Bacteria</taxon>
        <taxon>Bacillati</taxon>
        <taxon>Bacillota</taxon>
        <taxon>Bacilli</taxon>
        <taxon>Bacillales</taxon>
        <taxon>Anoxybacillaceae</taxon>
        <taxon>Saccharococcus</taxon>
    </lineage>
</organism>
<dbReference type="PROSITE" id="PS50531">
    <property type="entry name" value="HTH_IS21"/>
    <property type="match status" value="1"/>
</dbReference>
<dbReference type="PATRIC" id="fig|81408.3.peg.761"/>